<organism evidence="1 2">
    <name type="scientific">Erwinia persicina</name>
    <dbReference type="NCBI Taxonomy" id="55211"/>
    <lineage>
        <taxon>Bacteria</taxon>
        <taxon>Pseudomonadati</taxon>
        <taxon>Pseudomonadota</taxon>
        <taxon>Gammaproteobacteria</taxon>
        <taxon>Enterobacterales</taxon>
        <taxon>Erwiniaceae</taxon>
        <taxon>Erwinia</taxon>
    </lineage>
</organism>
<sequence length="68" mass="7191">MTEVKQFIAGAVNLTGSLSVYELIAGAGQLLAAIPEGGFDTPVTTCALSDIRQIWNEDTGEERVVLIP</sequence>
<dbReference type="AlphaFoldDB" id="A0A4V5U9F0"/>
<protein>
    <submittedName>
        <fullName evidence="1">Uncharacterized protein</fullName>
    </submittedName>
</protein>
<proteinExistence type="predicted"/>
<dbReference type="Proteomes" id="UP000306393">
    <property type="component" value="Unassembled WGS sequence"/>
</dbReference>
<comment type="caution">
    <text evidence="1">The sequence shown here is derived from an EMBL/GenBank/DDBJ whole genome shotgun (WGS) entry which is preliminary data.</text>
</comment>
<name>A0A4V5U9F0_9GAMM</name>
<reference evidence="1 2" key="1">
    <citation type="journal article" date="2019" name="Sci. Rep.">
        <title>Differences in resource use lead to coexistence of seed-transmitted microbial populations.</title>
        <authorList>
            <person name="Torres-Cortes G."/>
            <person name="Garcia B.J."/>
            <person name="Compant S."/>
            <person name="Rezki S."/>
            <person name="Jones P."/>
            <person name="Preveaux A."/>
            <person name="Briand M."/>
            <person name="Roulet A."/>
            <person name="Bouchez O."/>
            <person name="Jacobson D."/>
            <person name="Barret M."/>
        </authorList>
    </citation>
    <scope>NUCLEOTIDE SEQUENCE [LARGE SCALE GENOMIC DNA]</scope>
    <source>
        <strain evidence="1 2">CFBP13511</strain>
    </source>
</reference>
<dbReference type="EMBL" id="QGAC01000010">
    <property type="protein sequence ID" value="TKJ89947.1"/>
    <property type="molecule type" value="Genomic_DNA"/>
</dbReference>
<gene>
    <name evidence="1" type="ORF">EpCFBP13511_11700</name>
</gene>
<dbReference type="STRING" id="1219360.GCA_001571305_00081"/>
<evidence type="ECO:0000313" key="2">
    <source>
        <dbReference type="Proteomes" id="UP000306393"/>
    </source>
</evidence>
<evidence type="ECO:0000313" key="1">
    <source>
        <dbReference type="EMBL" id="TKJ89947.1"/>
    </source>
</evidence>
<accession>A0A4V5U9F0</accession>